<protein>
    <submittedName>
        <fullName evidence="1">Uncharacterized protein</fullName>
    </submittedName>
</protein>
<comment type="caution">
    <text evidence="1">The sequence shown here is derived from an EMBL/GenBank/DDBJ whole genome shotgun (WGS) entry which is preliminary data.</text>
</comment>
<dbReference type="Proteomes" id="UP001044222">
    <property type="component" value="Chromosome 17"/>
</dbReference>
<gene>
    <name evidence="1" type="ORF">ANANG_G00292300</name>
</gene>
<dbReference type="EMBL" id="JAFIRN010000017">
    <property type="protein sequence ID" value="KAG5832547.1"/>
    <property type="molecule type" value="Genomic_DNA"/>
</dbReference>
<proteinExistence type="predicted"/>
<accession>A0A9D3LK95</accession>
<evidence type="ECO:0000313" key="1">
    <source>
        <dbReference type="EMBL" id="KAG5832547.1"/>
    </source>
</evidence>
<dbReference type="AlphaFoldDB" id="A0A9D3LK95"/>
<name>A0A9D3LK95_ANGAN</name>
<reference evidence="1" key="1">
    <citation type="submission" date="2021-01" db="EMBL/GenBank/DDBJ databases">
        <title>A chromosome-scale assembly of European eel, Anguilla anguilla.</title>
        <authorList>
            <person name="Henkel C."/>
            <person name="Jong-Raadsen S.A."/>
            <person name="Dufour S."/>
            <person name="Weltzien F.-A."/>
            <person name="Palstra A.P."/>
            <person name="Pelster B."/>
            <person name="Spaink H.P."/>
            <person name="Van Den Thillart G.E."/>
            <person name="Jansen H."/>
            <person name="Zahm M."/>
            <person name="Klopp C."/>
            <person name="Cedric C."/>
            <person name="Louis A."/>
            <person name="Berthelot C."/>
            <person name="Parey E."/>
            <person name="Roest Crollius H."/>
            <person name="Montfort J."/>
            <person name="Robinson-Rechavi M."/>
            <person name="Bucao C."/>
            <person name="Bouchez O."/>
            <person name="Gislard M."/>
            <person name="Lluch J."/>
            <person name="Milhes M."/>
            <person name="Lampietro C."/>
            <person name="Lopez Roques C."/>
            <person name="Donnadieu C."/>
            <person name="Braasch I."/>
            <person name="Desvignes T."/>
            <person name="Postlethwait J."/>
            <person name="Bobe J."/>
            <person name="Guiguen Y."/>
            <person name="Dirks R."/>
        </authorList>
    </citation>
    <scope>NUCLEOTIDE SEQUENCE</scope>
    <source>
        <strain evidence="1">Tag_6206</strain>
        <tissue evidence="1">Liver</tissue>
    </source>
</reference>
<evidence type="ECO:0000313" key="2">
    <source>
        <dbReference type="Proteomes" id="UP001044222"/>
    </source>
</evidence>
<sequence length="87" mass="9744">MFDHLTHLTNIRLDRHFRMTNLFRGAALRFVGLFSQRSSRMRQFLEALEEAAVQLDRMKMGASISSVAGSSVGFAGRRVHRGPGLAP</sequence>
<organism evidence="1 2">
    <name type="scientific">Anguilla anguilla</name>
    <name type="common">European freshwater eel</name>
    <name type="synonym">Muraena anguilla</name>
    <dbReference type="NCBI Taxonomy" id="7936"/>
    <lineage>
        <taxon>Eukaryota</taxon>
        <taxon>Metazoa</taxon>
        <taxon>Chordata</taxon>
        <taxon>Craniata</taxon>
        <taxon>Vertebrata</taxon>
        <taxon>Euteleostomi</taxon>
        <taxon>Actinopterygii</taxon>
        <taxon>Neopterygii</taxon>
        <taxon>Teleostei</taxon>
        <taxon>Anguilliformes</taxon>
        <taxon>Anguillidae</taxon>
        <taxon>Anguilla</taxon>
    </lineage>
</organism>
<keyword evidence="2" id="KW-1185">Reference proteome</keyword>